<sequence length="430" mass="45520">MSIETGVYGLIVLLILLALRVPVAISLISVSLVGLTSMLGWDTAIHMLASRPYDFLARWTLSAIPMFLLMGFVAYHSGLTAGLFNAAKVVFRWLPGGLAISSIFASSGFAAVSGSSVACAASMGRIAIPEMVKAGYKPSFACGTIAAGGTIGALIPPSILMIVYGVFAQVSITEVFLGGITIGLLTALGYSLTILVVSGLRPDIVPRRSEGAYDYSMAQAVKEIWPVIALGVIIFGGMFSGVFTATEAGAVGALGALLIALIIGKLNFQVLKDSMVDTLTTTSSLLIIGVGASMFTVFLSMSGLSGYILNTMTGWDPSYLQLMLMMVLIYLFLGLFMEPFGAMLVTLPIFLPILQGMDISLIWFGVFLVKLLEIGMVTPPVGMNIFVIKGVASQYASLVDIFKGVSVFLIADLFIVAFMIFVPGAVFFFM</sequence>
<evidence type="ECO:0000256" key="7">
    <source>
        <dbReference type="RuleBase" id="RU369079"/>
    </source>
</evidence>
<proteinExistence type="inferred from homology"/>
<gene>
    <name evidence="9" type="ORF">E1H14_02745</name>
</gene>
<keyword evidence="2" id="KW-1003">Cell membrane</keyword>
<keyword evidence="3 7" id="KW-0997">Cell inner membrane</keyword>
<feature type="transmembrane region" description="Helical" evidence="7">
    <location>
        <begin position="176"/>
        <end position="200"/>
    </location>
</feature>
<dbReference type="AlphaFoldDB" id="A0A5A9W4R9"/>
<dbReference type="PANTHER" id="PTHR33362:SF5">
    <property type="entry name" value="C4-DICARBOXYLATE TRAP TRANSPORTER LARGE PERMEASE PROTEIN DCTM"/>
    <property type="match status" value="1"/>
</dbReference>
<feature type="transmembrane region" description="Helical" evidence="7">
    <location>
        <begin position="6"/>
        <end position="35"/>
    </location>
</feature>
<dbReference type="OrthoDB" id="9796052at2"/>
<evidence type="ECO:0000256" key="6">
    <source>
        <dbReference type="ARBA" id="ARBA00023136"/>
    </source>
</evidence>
<evidence type="ECO:0000256" key="5">
    <source>
        <dbReference type="ARBA" id="ARBA00022989"/>
    </source>
</evidence>
<feature type="transmembrane region" description="Helical" evidence="7">
    <location>
        <begin position="407"/>
        <end position="429"/>
    </location>
</feature>
<dbReference type="PIRSF" id="PIRSF006066">
    <property type="entry name" value="HI0050"/>
    <property type="match status" value="1"/>
</dbReference>
<accession>A0A5A9W4R9</accession>
<feature type="transmembrane region" description="Helical" evidence="7">
    <location>
        <begin position="224"/>
        <end position="243"/>
    </location>
</feature>
<reference evidence="9 10" key="1">
    <citation type="submission" date="2019-03" db="EMBL/GenBank/DDBJ databases">
        <title>Nitrincola sp. nov. isolated from an Indian soda lake.</title>
        <authorList>
            <person name="Joshi A."/>
            <person name="Thite S.V."/>
            <person name="Joseph N."/>
            <person name="Dhotre D."/>
            <person name="Moorthy M."/>
            <person name="Shouche Y.S."/>
        </authorList>
    </citation>
    <scope>NUCLEOTIDE SEQUENCE [LARGE SCALE GENOMIC DNA]</scope>
    <source>
        <strain evidence="9 10">MEB193</strain>
    </source>
</reference>
<dbReference type="RefSeq" id="WP_149389937.1">
    <property type="nucleotide sequence ID" value="NZ_SMRS01000002.1"/>
</dbReference>
<dbReference type="GO" id="GO:0005886">
    <property type="term" value="C:plasma membrane"/>
    <property type="evidence" value="ECO:0007669"/>
    <property type="project" value="UniProtKB-SubCell"/>
</dbReference>
<dbReference type="InterPro" id="IPR010656">
    <property type="entry name" value="DctM"/>
</dbReference>
<feature type="domain" description="TRAP C4-dicarboxylate transport system permease DctM subunit" evidence="8">
    <location>
        <begin position="10"/>
        <end position="424"/>
    </location>
</feature>
<evidence type="ECO:0000256" key="4">
    <source>
        <dbReference type="ARBA" id="ARBA00022692"/>
    </source>
</evidence>
<evidence type="ECO:0000313" key="10">
    <source>
        <dbReference type="Proteomes" id="UP000325302"/>
    </source>
</evidence>
<comment type="subcellular location">
    <subcellularLocation>
        <location evidence="1 7">Cell inner membrane</location>
        <topology evidence="1 7">Multi-pass membrane protein</topology>
    </subcellularLocation>
</comment>
<evidence type="ECO:0000313" key="9">
    <source>
        <dbReference type="EMBL" id="KAA0875632.1"/>
    </source>
</evidence>
<evidence type="ECO:0000256" key="3">
    <source>
        <dbReference type="ARBA" id="ARBA00022519"/>
    </source>
</evidence>
<evidence type="ECO:0000256" key="2">
    <source>
        <dbReference type="ARBA" id="ARBA00022475"/>
    </source>
</evidence>
<comment type="function">
    <text evidence="7">Part of the tripartite ATP-independent periplasmic (TRAP) transport system.</text>
</comment>
<comment type="similarity">
    <text evidence="7">Belongs to the TRAP transporter large permease family.</text>
</comment>
<protein>
    <recommendedName>
        <fullName evidence="7">TRAP transporter large permease protein</fullName>
    </recommendedName>
</protein>
<feature type="transmembrane region" description="Helical" evidence="7">
    <location>
        <begin position="280"/>
        <end position="299"/>
    </location>
</feature>
<feature type="transmembrane region" description="Helical" evidence="7">
    <location>
        <begin position="249"/>
        <end position="268"/>
    </location>
</feature>
<keyword evidence="6 7" id="KW-0472">Membrane</keyword>
<dbReference type="GO" id="GO:0022857">
    <property type="term" value="F:transmembrane transporter activity"/>
    <property type="evidence" value="ECO:0007669"/>
    <property type="project" value="UniProtKB-UniRule"/>
</dbReference>
<dbReference type="Pfam" id="PF06808">
    <property type="entry name" value="DctM"/>
    <property type="match status" value="1"/>
</dbReference>
<organism evidence="9 10">
    <name type="scientific">Nitrincola tapanii</name>
    <dbReference type="NCBI Taxonomy" id="1708751"/>
    <lineage>
        <taxon>Bacteria</taxon>
        <taxon>Pseudomonadati</taxon>
        <taxon>Pseudomonadota</taxon>
        <taxon>Gammaproteobacteria</taxon>
        <taxon>Oceanospirillales</taxon>
        <taxon>Oceanospirillaceae</taxon>
        <taxon>Nitrincola</taxon>
    </lineage>
</organism>
<keyword evidence="10" id="KW-1185">Reference proteome</keyword>
<comment type="caution">
    <text evidence="7">Lacks conserved residue(s) required for the propagation of feature annotation.</text>
</comment>
<comment type="subunit">
    <text evidence="7">The complex comprises the extracytoplasmic solute receptor protein and the two transmembrane proteins.</text>
</comment>
<dbReference type="InterPro" id="IPR004681">
    <property type="entry name" value="TRAP_DctM"/>
</dbReference>
<evidence type="ECO:0000256" key="1">
    <source>
        <dbReference type="ARBA" id="ARBA00004429"/>
    </source>
</evidence>
<feature type="transmembrane region" description="Helical" evidence="7">
    <location>
        <begin position="140"/>
        <end position="164"/>
    </location>
</feature>
<feature type="transmembrane region" description="Helical" evidence="7">
    <location>
        <begin position="56"/>
        <end position="78"/>
    </location>
</feature>
<keyword evidence="7" id="KW-0813">Transport</keyword>
<dbReference type="Proteomes" id="UP000325302">
    <property type="component" value="Unassembled WGS sequence"/>
</dbReference>
<name>A0A5A9W4R9_9GAMM</name>
<dbReference type="EMBL" id="SMRS01000002">
    <property type="protein sequence ID" value="KAA0875632.1"/>
    <property type="molecule type" value="Genomic_DNA"/>
</dbReference>
<dbReference type="NCBIfam" id="TIGR00786">
    <property type="entry name" value="dctM"/>
    <property type="match status" value="1"/>
</dbReference>
<comment type="caution">
    <text evidence="9">The sequence shown here is derived from an EMBL/GenBank/DDBJ whole genome shotgun (WGS) entry which is preliminary data.</text>
</comment>
<keyword evidence="4 7" id="KW-0812">Transmembrane</keyword>
<keyword evidence="5 7" id="KW-1133">Transmembrane helix</keyword>
<dbReference type="PANTHER" id="PTHR33362">
    <property type="entry name" value="SIALIC ACID TRAP TRANSPORTER PERMEASE PROTEIN SIAT-RELATED"/>
    <property type="match status" value="1"/>
</dbReference>
<evidence type="ECO:0000259" key="8">
    <source>
        <dbReference type="Pfam" id="PF06808"/>
    </source>
</evidence>
<feature type="transmembrane region" description="Helical" evidence="7">
    <location>
        <begin position="98"/>
        <end position="128"/>
    </location>
</feature>